<evidence type="ECO:0000313" key="2">
    <source>
        <dbReference type="EMBL" id="KAK5835786.1"/>
    </source>
</evidence>
<protein>
    <submittedName>
        <fullName evidence="2">Uncharacterized protein</fullName>
    </submittedName>
</protein>
<name>A0ABR0Q9A6_GOSAR</name>
<keyword evidence="3" id="KW-1185">Reference proteome</keyword>
<comment type="caution">
    <text evidence="2">The sequence shown here is derived from an EMBL/GenBank/DDBJ whole genome shotgun (WGS) entry which is preliminary data.</text>
</comment>
<sequence>MNEQPMCSTFVNEKKIIVNEIHDCAKKKSRSVYFPSLITSLCLRARVKTQANLKAQYVQGCITNHDLERLVEKVHEPNQCEQEGPTDPDTEKSTKEIKTEANLVTETEEEESDKEPNSPKPVEGSTTPEPEVEPQEETVKLGLEPESTTPMPTSAICVQVRMMILSPNVIMNNGMLV</sequence>
<proteinExistence type="predicted"/>
<dbReference type="EMBL" id="JARKNE010000004">
    <property type="protein sequence ID" value="KAK5835786.1"/>
    <property type="molecule type" value="Genomic_DNA"/>
</dbReference>
<feature type="region of interest" description="Disordered" evidence="1">
    <location>
        <begin position="75"/>
        <end position="152"/>
    </location>
</feature>
<reference evidence="2 3" key="1">
    <citation type="submission" date="2023-03" db="EMBL/GenBank/DDBJ databases">
        <title>WGS of Gossypium arboreum.</title>
        <authorList>
            <person name="Yu D."/>
        </authorList>
    </citation>
    <scope>NUCLEOTIDE SEQUENCE [LARGE SCALE GENOMIC DNA]</scope>
    <source>
        <tissue evidence="2">Leaf</tissue>
    </source>
</reference>
<evidence type="ECO:0000313" key="3">
    <source>
        <dbReference type="Proteomes" id="UP001358586"/>
    </source>
</evidence>
<feature type="compositionally biased region" description="Basic and acidic residues" evidence="1">
    <location>
        <begin position="89"/>
        <end position="99"/>
    </location>
</feature>
<evidence type="ECO:0000256" key="1">
    <source>
        <dbReference type="SAM" id="MobiDB-lite"/>
    </source>
</evidence>
<organism evidence="2 3">
    <name type="scientific">Gossypium arboreum</name>
    <name type="common">Tree cotton</name>
    <name type="synonym">Gossypium nanking</name>
    <dbReference type="NCBI Taxonomy" id="29729"/>
    <lineage>
        <taxon>Eukaryota</taxon>
        <taxon>Viridiplantae</taxon>
        <taxon>Streptophyta</taxon>
        <taxon>Embryophyta</taxon>
        <taxon>Tracheophyta</taxon>
        <taxon>Spermatophyta</taxon>
        <taxon>Magnoliopsida</taxon>
        <taxon>eudicotyledons</taxon>
        <taxon>Gunneridae</taxon>
        <taxon>Pentapetalae</taxon>
        <taxon>rosids</taxon>
        <taxon>malvids</taxon>
        <taxon>Malvales</taxon>
        <taxon>Malvaceae</taxon>
        <taxon>Malvoideae</taxon>
        <taxon>Gossypium</taxon>
    </lineage>
</organism>
<gene>
    <name evidence="2" type="ORF">PVK06_011494</name>
</gene>
<accession>A0ABR0Q9A6</accession>
<dbReference type="Proteomes" id="UP001358586">
    <property type="component" value="Chromosome 4"/>
</dbReference>